<feature type="transmembrane region" description="Helical" evidence="8">
    <location>
        <begin position="218"/>
        <end position="237"/>
    </location>
</feature>
<dbReference type="CDD" id="cd17321">
    <property type="entry name" value="MFS_MMR_MDR_like"/>
    <property type="match status" value="1"/>
</dbReference>
<feature type="transmembrane region" description="Helical" evidence="8">
    <location>
        <begin position="121"/>
        <end position="144"/>
    </location>
</feature>
<reference evidence="10 11" key="1">
    <citation type="submission" date="2016-10" db="EMBL/GenBank/DDBJ databases">
        <authorList>
            <person name="de Groot N.N."/>
        </authorList>
    </citation>
    <scope>NUCLEOTIDE SEQUENCE [LARGE SCALE GENOMIC DNA]</scope>
    <source>
        <strain evidence="10 11">DSM 45434</strain>
    </source>
</reference>
<accession>A0A1H1NVZ4</accession>
<dbReference type="eggNOG" id="COG0477">
    <property type="taxonomic scope" value="Bacteria"/>
</dbReference>
<feature type="compositionally biased region" description="Polar residues" evidence="7">
    <location>
        <begin position="1"/>
        <end position="10"/>
    </location>
</feature>
<dbReference type="InterPro" id="IPR036259">
    <property type="entry name" value="MFS_trans_sf"/>
</dbReference>
<evidence type="ECO:0000259" key="9">
    <source>
        <dbReference type="PROSITE" id="PS50850"/>
    </source>
</evidence>
<gene>
    <name evidence="10" type="ORF">SAMN04488539_0870</name>
</gene>
<keyword evidence="11" id="KW-1185">Reference proteome</keyword>
<evidence type="ECO:0000256" key="3">
    <source>
        <dbReference type="ARBA" id="ARBA00022475"/>
    </source>
</evidence>
<feature type="transmembrane region" description="Helical" evidence="8">
    <location>
        <begin position="422"/>
        <end position="442"/>
    </location>
</feature>
<dbReference type="InterPro" id="IPR020846">
    <property type="entry name" value="MFS_dom"/>
</dbReference>
<feature type="transmembrane region" description="Helical" evidence="8">
    <location>
        <begin position="323"/>
        <end position="344"/>
    </location>
</feature>
<evidence type="ECO:0000256" key="1">
    <source>
        <dbReference type="ARBA" id="ARBA00004651"/>
    </source>
</evidence>
<evidence type="ECO:0000256" key="4">
    <source>
        <dbReference type="ARBA" id="ARBA00022692"/>
    </source>
</evidence>
<evidence type="ECO:0000313" key="10">
    <source>
        <dbReference type="EMBL" id="SDS03136.1"/>
    </source>
</evidence>
<dbReference type="STRING" id="1203190.GCA_000312345_01782"/>
<dbReference type="PANTHER" id="PTHR42718">
    <property type="entry name" value="MAJOR FACILITATOR SUPERFAMILY MULTIDRUG TRANSPORTER MFSC"/>
    <property type="match status" value="1"/>
</dbReference>
<protein>
    <submittedName>
        <fullName evidence="10">MFS transporter, DHA2 family, multidrug resistance protein</fullName>
    </submittedName>
</protein>
<evidence type="ECO:0000256" key="8">
    <source>
        <dbReference type="SAM" id="Phobius"/>
    </source>
</evidence>
<feature type="transmembrane region" description="Helical" evidence="8">
    <location>
        <begin position="286"/>
        <end position="311"/>
    </location>
</feature>
<keyword evidence="4 8" id="KW-0812">Transmembrane</keyword>
<evidence type="ECO:0000256" key="7">
    <source>
        <dbReference type="SAM" id="MobiDB-lite"/>
    </source>
</evidence>
<name>A0A1H1NVZ4_9CORY</name>
<dbReference type="Gene3D" id="1.20.1250.20">
    <property type="entry name" value="MFS general substrate transporter like domains"/>
    <property type="match status" value="1"/>
</dbReference>
<feature type="transmembrane region" description="Helical" evidence="8">
    <location>
        <begin position="243"/>
        <end position="265"/>
    </location>
</feature>
<feature type="transmembrane region" description="Helical" evidence="8">
    <location>
        <begin position="448"/>
        <end position="471"/>
    </location>
</feature>
<evidence type="ECO:0000313" key="11">
    <source>
        <dbReference type="Proteomes" id="UP000182237"/>
    </source>
</evidence>
<feature type="transmembrane region" description="Helical" evidence="8">
    <location>
        <begin position="30"/>
        <end position="57"/>
    </location>
</feature>
<feature type="domain" description="Major facilitator superfamily (MFS) profile" evidence="9">
    <location>
        <begin position="32"/>
        <end position="476"/>
    </location>
</feature>
<evidence type="ECO:0000256" key="2">
    <source>
        <dbReference type="ARBA" id="ARBA00022448"/>
    </source>
</evidence>
<dbReference type="Gene3D" id="1.20.1720.10">
    <property type="entry name" value="Multidrug resistance protein D"/>
    <property type="match status" value="1"/>
</dbReference>
<dbReference type="InterPro" id="IPR011701">
    <property type="entry name" value="MFS"/>
</dbReference>
<dbReference type="GO" id="GO:0022857">
    <property type="term" value="F:transmembrane transporter activity"/>
    <property type="evidence" value="ECO:0007669"/>
    <property type="project" value="InterPro"/>
</dbReference>
<keyword evidence="6 8" id="KW-0472">Membrane</keyword>
<keyword evidence="5 8" id="KW-1133">Transmembrane helix</keyword>
<feature type="transmembrane region" description="Helical" evidence="8">
    <location>
        <begin position="69"/>
        <end position="86"/>
    </location>
</feature>
<evidence type="ECO:0000256" key="5">
    <source>
        <dbReference type="ARBA" id="ARBA00022989"/>
    </source>
</evidence>
<dbReference type="AlphaFoldDB" id="A0A1H1NVZ4"/>
<dbReference type="Proteomes" id="UP000182237">
    <property type="component" value="Chromosome I"/>
</dbReference>
<dbReference type="SUPFAM" id="SSF103473">
    <property type="entry name" value="MFS general substrate transporter"/>
    <property type="match status" value="1"/>
</dbReference>
<proteinExistence type="predicted"/>
<organism evidence="10 11">
    <name type="scientific">Corynebacterium timonense</name>
    <dbReference type="NCBI Taxonomy" id="441500"/>
    <lineage>
        <taxon>Bacteria</taxon>
        <taxon>Bacillati</taxon>
        <taxon>Actinomycetota</taxon>
        <taxon>Actinomycetes</taxon>
        <taxon>Mycobacteriales</taxon>
        <taxon>Corynebacteriaceae</taxon>
        <taxon>Corynebacterium</taxon>
    </lineage>
</organism>
<feature type="transmembrane region" description="Helical" evidence="8">
    <location>
        <begin position="156"/>
        <end position="176"/>
    </location>
</feature>
<evidence type="ECO:0000256" key="6">
    <source>
        <dbReference type="ARBA" id="ARBA00023136"/>
    </source>
</evidence>
<keyword evidence="2" id="KW-0813">Transport</keyword>
<dbReference type="PANTHER" id="PTHR42718:SF47">
    <property type="entry name" value="METHYL VIOLOGEN RESISTANCE PROTEIN SMVA"/>
    <property type="match status" value="1"/>
</dbReference>
<dbReference type="RefSeq" id="WP_019194583.1">
    <property type="nucleotide sequence ID" value="NZ_LT629765.1"/>
</dbReference>
<dbReference type="EMBL" id="LT629765">
    <property type="protein sequence ID" value="SDS03136.1"/>
    <property type="molecule type" value="Genomic_DNA"/>
</dbReference>
<feature type="transmembrane region" description="Helical" evidence="8">
    <location>
        <begin position="377"/>
        <end position="401"/>
    </location>
</feature>
<feature type="transmembrane region" description="Helical" evidence="8">
    <location>
        <begin position="98"/>
        <end position="115"/>
    </location>
</feature>
<dbReference type="PROSITE" id="PS50850">
    <property type="entry name" value="MFS"/>
    <property type="match status" value="1"/>
</dbReference>
<feature type="region of interest" description="Disordered" evidence="7">
    <location>
        <begin position="1"/>
        <end position="22"/>
    </location>
</feature>
<keyword evidence="3" id="KW-1003">Cell membrane</keyword>
<dbReference type="Pfam" id="PF07690">
    <property type="entry name" value="MFS_1"/>
    <property type="match status" value="2"/>
</dbReference>
<sequence length="482" mass="49694">MTHDNGNTRPGTFDAGTPAPADTRTQRGRWIVLTAVSLGLLLATIDTSILYIAVPVLEDALGASTSESLWIINMYPLVMTGLLLGTGTLGDRYGHKPVFLLGIALFGLASLIAAFSPTPGILIFSRALLAIGAALMLPATLAIIRITFDDERERNIAIAVWSSVSIGGIAFGPLVGGLLLEWFWWGSVFLINVPIVIVTFILTAIFAPKAAEESAVPWDLVSSIWALMGLTGLVAAIKEIASTSPSATITGISLVAALVGFALFVTRQRRLDTPLLDFTIFRNAAVSAGVLAAGLSTFVFAGIGAVTSLYFQTTAGYTPLQAGLLVGCIAVGATITSLASGSLLTRIGPRALLLVAAVLAGLGYGLATLTLNAHITWLGLSLFVAGTGIGVLITVASSTIITNVAPERAGMASAVEEVSYEFGSLLSVTVLGSIYTTITALSTSGTDGYRAVLLIVIGACAAALAGLAVLLRKTPTLNAAPH</sequence>
<comment type="subcellular location">
    <subcellularLocation>
        <location evidence="1">Cell membrane</location>
        <topology evidence="1">Multi-pass membrane protein</topology>
    </subcellularLocation>
</comment>
<feature type="transmembrane region" description="Helical" evidence="8">
    <location>
        <begin position="351"/>
        <end position="371"/>
    </location>
</feature>
<feature type="transmembrane region" description="Helical" evidence="8">
    <location>
        <begin position="182"/>
        <end position="206"/>
    </location>
</feature>
<dbReference type="GO" id="GO:0005886">
    <property type="term" value="C:plasma membrane"/>
    <property type="evidence" value="ECO:0007669"/>
    <property type="project" value="UniProtKB-SubCell"/>
</dbReference>